<dbReference type="EMBL" id="JAXCLW010000009">
    <property type="protein sequence ID" value="MDY0885412.1"/>
    <property type="molecule type" value="Genomic_DNA"/>
</dbReference>
<dbReference type="PANTHER" id="PTHR38340:SF1">
    <property type="entry name" value="S-LAYER PROTEIN"/>
    <property type="match status" value="1"/>
</dbReference>
<dbReference type="InterPro" id="IPR011049">
    <property type="entry name" value="Serralysin-like_metalloprot_C"/>
</dbReference>
<comment type="subcellular location">
    <subcellularLocation>
        <location evidence="1">Secreted</location>
    </subcellularLocation>
</comment>
<keyword evidence="4" id="KW-1185">Reference proteome</keyword>
<gene>
    <name evidence="3" type="ORF">SMD27_21400</name>
</gene>
<keyword evidence="2" id="KW-0964">Secreted</keyword>
<sequence length="495" mass="49787">TGGDGTDTAFGDAGNDTLKWDSADSFDGGAGFDTIDASNNSADTIDLRGMGFTNVERVLTGSGKDVVTLSLNEVLTETADRQFIADMGGGNPDTLKIDIGGGWTATTANKTLGSTAVAAGISVHGNMKAYTFTNGTDTVTIFSNAEVVQYITPLPALFTTLDDIIDFNSVSAANYALGTQYDALAGNDTVTLPVDAAAATHAGYDVTQAFHGGDGNDTITAGNLDATIYGDAGMDVLRGGNGNDTLVGGTLADTLSGGLGNDVLDGGTGTDTVDYHAAASAVTVDLAQGTATGEGTDSLLNLENVTGSAFNDTITGNALNNVLQGGDGDDTIHGGDGNDTITGGAGTDHLFGDAGNDTLTWDNADSFDGGAGFDTIDAVLISADTIDMRGPAFANVERIQTGSGKDVLTLSLNDVLSDTADHQFIADMGSSSPDTLNIDTAGGWTATTADPTLGATAVAAGISVTGMTAYTFTNGADIVTVFSNAEVVQSQVLSA</sequence>
<dbReference type="Gene3D" id="2.150.10.10">
    <property type="entry name" value="Serralysin-like metalloprotease, C-terminal"/>
    <property type="match status" value="2"/>
</dbReference>
<dbReference type="Proteomes" id="UP001279642">
    <property type="component" value="Unassembled WGS sequence"/>
</dbReference>
<feature type="non-terminal residue" evidence="3">
    <location>
        <position position="1"/>
    </location>
</feature>
<organism evidence="3 4">
    <name type="scientific">Dongia soli</name>
    <dbReference type="NCBI Taxonomy" id="600628"/>
    <lineage>
        <taxon>Bacteria</taxon>
        <taxon>Pseudomonadati</taxon>
        <taxon>Pseudomonadota</taxon>
        <taxon>Alphaproteobacteria</taxon>
        <taxon>Rhodospirillales</taxon>
        <taxon>Dongiaceae</taxon>
        <taxon>Dongia</taxon>
    </lineage>
</organism>
<dbReference type="RefSeq" id="WP_320510482.1">
    <property type="nucleotide sequence ID" value="NZ_JAXCLW010000009.1"/>
</dbReference>
<name>A0ABU5EHQ0_9PROT</name>
<dbReference type="InterPro" id="IPR050557">
    <property type="entry name" value="RTX_toxin/Mannuronan_C5-epim"/>
</dbReference>
<evidence type="ECO:0000256" key="2">
    <source>
        <dbReference type="ARBA" id="ARBA00022525"/>
    </source>
</evidence>
<dbReference type="InterPro" id="IPR018511">
    <property type="entry name" value="Hemolysin-typ_Ca-bd_CS"/>
</dbReference>
<evidence type="ECO:0000313" key="3">
    <source>
        <dbReference type="EMBL" id="MDY0885412.1"/>
    </source>
</evidence>
<proteinExistence type="predicted"/>
<protein>
    <submittedName>
        <fullName evidence="3">Calcium-binding protein</fullName>
    </submittedName>
</protein>
<evidence type="ECO:0000313" key="4">
    <source>
        <dbReference type="Proteomes" id="UP001279642"/>
    </source>
</evidence>
<reference evidence="3 4" key="1">
    <citation type="journal article" date="2016" name="Antonie Van Leeuwenhoek">
        <title>Dongia soli sp. nov., isolated from soil from Dokdo, Korea.</title>
        <authorList>
            <person name="Kim D.U."/>
            <person name="Lee H."/>
            <person name="Kim H."/>
            <person name="Kim S.G."/>
            <person name="Ka J.O."/>
        </authorList>
    </citation>
    <scope>NUCLEOTIDE SEQUENCE [LARGE SCALE GENOMIC DNA]</scope>
    <source>
        <strain evidence="3 4">D78</strain>
    </source>
</reference>
<comment type="caution">
    <text evidence="3">The sequence shown here is derived from an EMBL/GenBank/DDBJ whole genome shotgun (WGS) entry which is preliminary data.</text>
</comment>
<accession>A0ABU5EHQ0</accession>
<dbReference type="Pfam" id="PF00353">
    <property type="entry name" value="HemolysinCabind"/>
    <property type="match status" value="5"/>
</dbReference>
<dbReference type="PRINTS" id="PR00313">
    <property type="entry name" value="CABNDNGRPT"/>
</dbReference>
<dbReference type="PROSITE" id="PS00330">
    <property type="entry name" value="HEMOLYSIN_CALCIUM"/>
    <property type="match status" value="1"/>
</dbReference>
<dbReference type="InterPro" id="IPR001343">
    <property type="entry name" value="Hemolysn_Ca-bd"/>
</dbReference>
<dbReference type="SUPFAM" id="SSF51120">
    <property type="entry name" value="beta-Roll"/>
    <property type="match status" value="2"/>
</dbReference>
<evidence type="ECO:0000256" key="1">
    <source>
        <dbReference type="ARBA" id="ARBA00004613"/>
    </source>
</evidence>
<dbReference type="PANTHER" id="PTHR38340">
    <property type="entry name" value="S-LAYER PROTEIN"/>
    <property type="match status" value="1"/>
</dbReference>